<name>A0ABU0IR66_9CAUL</name>
<evidence type="ECO:0000256" key="6">
    <source>
        <dbReference type="RuleBase" id="RU003983"/>
    </source>
</evidence>
<dbReference type="EMBL" id="JAUSVS010000002">
    <property type="protein sequence ID" value="MDQ0463905.1"/>
    <property type="molecule type" value="Genomic_DNA"/>
</dbReference>
<feature type="transmembrane region" description="Helical" evidence="7">
    <location>
        <begin position="147"/>
        <end position="170"/>
    </location>
</feature>
<dbReference type="CDD" id="cd07343">
    <property type="entry name" value="M48A_Zmpste24p_like"/>
    <property type="match status" value="1"/>
</dbReference>
<dbReference type="Pfam" id="PF16491">
    <property type="entry name" value="Peptidase_M48_N"/>
    <property type="match status" value="1"/>
</dbReference>
<dbReference type="GO" id="GO:0016787">
    <property type="term" value="F:hydrolase activity"/>
    <property type="evidence" value="ECO:0007669"/>
    <property type="project" value="UniProtKB-KW"/>
</dbReference>
<sequence>MSTFDPAAATAAYLAQLPPEVHAKATAYTQGGHWLLLWGFVVSLVIALIIVRLGVLDRISGSLQKSKPRPWLTTLMCVIVFTIVDWVLELPWSIYADWWRETQYGLSSQDFVGWFDESAKGLGIGIIASAIFLSLLYALIRWTKGMWWLWAGGLTAAFLLFAIVLSPVLIEPIFNKYTPAPPGPVRDAVVAMAKANGVPSDKIFIYNGSKQSNRYTANVSGLFGSARVAMSDTMFKKDADLAEVRGVVGHEMGHYVHQHSLWLTGSLSLLAIFAYWLANLLFMPAARLMGARHVDGIADPTGLPVLMVVIGLVMLLATPVRNTIIRTVEADADSFSLQRVNEPDGLAKALVKTIEYRAATPGKLEEFIFYDHPSVSSRVRKAMDWKAAHMKDAAPSPAGR</sequence>
<feature type="transmembrane region" description="Helical" evidence="7">
    <location>
        <begin position="71"/>
        <end position="88"/>
    </location>
</feature>
<evidence type="ECO:0000256" key="7">
    <source>
        <dbReference type="SAM" id="Phobius"/>
    </source>
</evidence>
<feature type="transmembrane region" description="Helical" evidence="7">
    <location>
        <begin position="33"/>
        <end position="51"/>
    </location>
</feature>
<organism evidence="10 11">
    <name type="scientific">Caulobacter ginsengisoli</name>
    <dbReference type="NCBI Taxonomy" id="400775"/>
    <lineage>
        <taxon>Bacteria</taxon>
        <taxon>Pseudomonadati</taxon>
        <taxon>Pseudomonadota</taxon>
        <taxon>Alphaproteobacteria</taxon>
        <taxon>Caulobacterales</taxon>
        <taxon>Caulobacteraceae</taxon>
        <taxon>Caulobacter</taxon>
    </lineage>
</organism>
<keyword evidence="4 6" id="KW-0862">Zinc</keyword>
<feature type="transmembrane region" description="Helical" evidence="7">
    <location>
        <begin position="121"/>
        <end position="140"/>
    </location>
</feature>
<evidence type="ECO:0000313" key="10">
    <source>
        <dbReference type="EMBL" id="MDQ0463905.1"/>
    </source>
</evidence>
<keyword evidence="2" id="KW-0479">Metal-binding</keyword>
<feature type="transmembrane region" description="Helical" evidence="7">
    <location>
        <begin position="303"/>
        <end position="320"/>
    </location>
</feature>
<dbReference type="Pfam" id="PF01435">
    <property type="entry name" value="Peptidase_M48"/>
    <property type="match status" value="1"/>
</dbReference>
<evidence type="ECO:0000256" key="3">
    <source>
        <dbReference type="ARBA" id="ARBA00022801"/>
    </source>
</evidence>
<keyword evidence="11" id="KW-1185">Reference proteome</keyword>
<dbReference type="InterPro" id="IPR032456">
    <property type="entry name" value="Peptidase_M48_N"/>
</dbReference>
<evidence type="ECO:0000259" key="9">
    <source>
        <dbReference type="Pfam" id="PF16491"/>
    </source>
</evidence>
<evidence type="ECO:0000256" key="5">
    <source>
        <dbReference type="ARBA" id="ARBA00023049"/>
    </source>
</evidence>
<dbReference type="RefSeq" id="WP_307348162.1">
    <property type="nucleotide sequence ID" value="NZ_JAUSVS010000002.1"/>
</dbReference>
<feature type="domain" description="CAAX prenyl protease 1 N-terminal" evidence="9">
    <location>
        <begin position="15"/>
        <end position="176"/>
    </location>
</feature>
<dbReference type="Proteomes" id="UP001228905">
    <property type="component" value="Unassembled WGS sequence"/>
</dbReference>
<feature type="transmembrane region" description="Helical" evidence="7">
    <location>
        <begin position="261"/>
        <end position="282"/>
    </location>
</feature>
<feature type="domain" description="Peptidase M48" evidence="8">
    <location>
        <begin position="185"/>
        <end position="385"/>
    </location>
</feature>
<keyword evidence="5 6" id="KW-0482">Metalloprotease</keyword>
<dbReference type="Gene3D" id="3.30.2010.10">
    <property type="entry name" value="Metalloproteases ('zincins'), catalytic domain"/>
    <property type="match status" value="1"/>
</dbReference>
<dbReference type="InterPro" id="IPR001915">
    <property type="entry name" value="Peptidase_M48"/>
</dbReference>
<keyword evidence="7" id="KW-0472">Membrane</keyword>
<evidence type="ECO:0000256" key="2">
    <source>
        <dbReference type="ARBA" id="ARBA00022723"/>
    </source>
</evidence>
<dbReference type="InterPro" id="IPR027057">
    <property type="entry name" value="CAXX_Prtase_1"/>
</dbReference>
<dbReference type="EC" id="3.4.24.84" evidence="10"/>
<evidence type="ECO:0000256" key="4">
    <source>
        <dbReference type="ARBA" id="ARBA00022833"/>
    </source>
</evidence>
<keyword evidence="3 6" id="KW-0378">Hydrolase</keyword>
<evidence type="ECO:0000256" key="1">
    <source>
        <dbReference type="ARBA" id="ARBA00022670"/>
    </source>
</evidence>
<keyword evidence="7" id="KW-1133">Transmembrane helix</keyword>
<proteinExistence type="inferred from homology"/>
<dbReference type="PANTHER" id="PTHR10120">
    <property type="entry name" value="CAAX PRENYL PROTEASE 1"/>
    <property type="match status" value="1"/>
</dbReference>
<comment type="similarity">
    <text evidence="6">Belongs to the peptidase M48 family.</text>
</comment>
<comment type="cofactor">
    <cofactor evidence="6">
        <name>Zn(2+)</name>
        <dbReference type="ChEBI" id="CHEBI:29105"/>
    </cofactor>
    <text evidence="6">Binds 1 zinc ion per subunit.</text>
</comment>
<evidence type="ECO:0000313" key="11">
    <source>
        <dbReference type="Proteomes" id="UP001228905"/>
    </source>
</evidence>
<accession>A0ABU0IR66</accession>
<gene>
    <name evidence="10" type="ORF">QO010_001676</name>
</gene>
<evidence type="ECO:0000259" key="8">
    <source>
        <dbReference type="Pfam" id="PF01435"/>
    </source>
</evidence>
<reference evidence="10 11" key="1">
    <citation type="submission" date="2023-07" db="EMBL/GenBank/DDBJ databases">
        <title>Genomic Encyclopedia of Type Strains, Phase IV (KMG-IV): sequencing the most valuable type-strain genomes for metagenomic binning, comparative biology and taxonomic classification.</title>
        <authorList>
            <person name="Goeker M."/>
        </authorList>
    </citation>
    <scope>NUCLEOTIDE SEQUENCE [LARGE SCALE GENOMIC DNA]</scope>
    <source>
        <strain evidence="10 11">DSM 18695</strain>
    </source>
</reference>
<comment type="caution">
    <text evidence="10">The sequence shown here is derived from an EMBL/GenBank/DDBJ whole genome shotgun (WGS) entry which is preliminary data.</text>
</comment>
<keyword evidence="1 6" id="KW-0645">Protease</keyword>
<keyword evidence="7" id="KW-0812">Transmembrane</keyword>
<protein>
    <submittedName>
        <fullName evidence="10">STE24 endopeptidase</fullName>
        <ecNumber evidence="10">3.4.24.84</ecNumber>
    </submittedName>
</protein>